<dbReference type="EMBL" id="UINC01024617">
    <property type="protein sequence ID" value="SVA98605.1"/>
    <property type="molecule type" value="Genomic_DNA"/>
</dbReference>
<feature type="non-terminal residue" evidence="1">
    <location>
        <position position="1"/>
    </location>
</feature>
<gene>
    <name evidence="1" type="ORF">METZ01_LOCUS151459</name>
</gene>
<organism evidence="1">
    <name type="scientific">marine metagenome</name>
    <dbReference type="NCBI Taxonomy" id="408172"/>
    <lineage>
        <taxon>unclassified sequences</taxon>
        <taxon>metagenomes</taxon>
        <taxon>ecological metagenomes</taxon>
    </lineage>
</organism>
<accession>A0A382AAP7</accession>
<sequence length="50" mass="5846">VVQIKEAGQCHQATRANVFPEVLIFEENAIRYLTCQYLFSNKFVEPKSRE</sequence>
<evidence type="ECO:0000313" key="1">
    <source>
        <dbReference type="EMBL" id="SVA98605.1"/>
    </source>
</evidence>
<proteinExistence type="predicted"/>
<reference evidence="1" key="1">
    <citation type="submission" date="2018-05" db="EMBL/GenBank/DDBJ databases">
        <authorList>
            <person name="Lanie J.A."/>
            <person name="Ng W.-L."/>
            <person name="Kazmierczak K.M."/>
            <person name="Andrzejewski T.M."/>
            <person name="Davidsen T.M."/>
            <person name="Wayne K.J."/>
            <person name="Tettelin H."/>
            <person name="Glass J.I."/>
            <person name="Rusch D."/>
            <person name="Podicherti R."/>
            <person name="Tsui H.-C.T."/>
            <person name="Winkler M.E."/>
        </authorList>
    </citation>
    <scope>NUCLEOTIDE SEQUENCE</scope>
</reference>
<dbReference type="AlphaFoldDB" id="A0A382AAP7"/>
<protein>
    <submittedName>
        <fullName evidence="1">Uncharacterized protein</fullName>
    </submittedName>
</protein>
<name>A0A382AAP7_9ZZZZ</name>